<keyword evidence="3" id="KW-0210">Decarboxylase</keyword>
<evidence type="ECO:0000256" key="8">
    <source>
        <dbReference type="ARBA" id="ARBA00023239"/>
    </source>
</evidence>
<dbReference type="InterPro" id="IPR003826">
    <property type="entry name" value="AdoMetDC_fam_prok"/>
</dbReference>
<keyword evidence="5" id="KW-0745">Spermidine biosynthesis</keyword>
<keyword evidence="7" id="KW-0865">Zymogen</keyword>
<dbReference type="PANTHER" id="PTHR33866">
    <property type="entry name" value="S-ADENOSYLMETHIONINE DECARBOXYLASE PROENZYME"/>
    <property type="match status" value="1"/>
</dbReference>
<dbReference type="InterPro" id="IPR017716">
    <property type="entry name" value="S-AdoMet_deCOase_pro-enz"/>
</dbReference>
<evidence type="ECO:0000256" key="2">
    <source>
        <dbReference type="ARBA" id="ARBA00022691"/>
    </source>
</evidence>
<dbReference type="InterPro" id="IPR042286">
    <property type="entry name" value="AdoMetDC_C"/>
</dbReference>
<evidence type="ECO:0000313" key="11">
    <source>
        <dbReference type="EMBL" id="BDI03545.1"/>
    </source>
</evidence>
<dbReference type="SUPFAM" id="SSF56276">
    <property type="entry name" value="S-adenosylmethionine decarboxylase"/>
    <property type="match status" value="1"/>
</dbReference>
<evidence type="ECO:0000256" key="4">
    <source>
        <dbReference type="ARBA" id="ARBA00022813"/>
    </source>
</evidence>
<evidence type="ECO:0008006" key="13">
    <source>
        <dbReference type="Google" id="ProtNLM"/>
    </source>
</evidence>
<dbReference type="RefSeq" id="WP_251971825.1">
    <property type="nucleotide sequence ID" value="NZ_AP025730.1"/>
</dbReference>
<protein>
    <recommendedName>
        <fullName evidence="13">Adenosylmethionine decarboxylase</fullName>
    </recommendedName>
</protein>
<keyword evidence="6" id="KW-0620">Polyamine biosynthesis</keyword>
<accession>A0ABM7YH13</accession>
<gene>
    <name evidence="11" type="ORF">CATMQ487_05150</name>
</gene>
<dbReference type="InterPro" id="IPR042284">
    <property type="entry name" value="AdoMetDC_N"/>
</dbReference>
<evidence type="ECO:0000256" key="1">
    <source>
        <dbReference type="ARBA" id="ARBA00001928"/>
    </source>
</evidence>
<comment type="cofactor">
    <cofactor evidence="1">
        <name>pyruvate</name>
        <dbReference type="ChEBI" id="CHEBI:15361"/>
    </cofactor>
</comment>
<keyword evidence="9" id="KW-0704">Schiff base</keyword>
<keyword evidence="4" id="KW-0068">Autocatalytic cleavage</keyword>
<evidence type="ECO:0000256" key="9">
    <source>
        <dbReference type="ARBA" id="ARBA00023270"/>
    </source>
</evidence>
<evidence type="ECO:0000256" key="7">
    <source>
        <dbReference type="ARBA" id="ARBA00023145"/>
    </source>
</evidence>
<dbReference type="Gene3D" id="3.30.160.750">
    <property type="match status" value="1"/>
</dbReference>
<dbReference type="NCBIfam" id="TIGR03330">
    <property type="entry name" value="SAM_DCase_Bsu"/>
    <property type="match status" value="1"/>
</dbReference>
<evidence type="ECO:0000256" key="3">
    <source>
        <dbReference type="ARBA" id="ARBA00022793"/>
    </source>
</evidence>
<name>A0ABM7YH13_9BURK</name>
<dbReference type="Gene3D" id="3.30.360.110">
    <property type="entry name" value="S-adenosylmethionine decarboxylase domain"/>
    <property type="match status" value="1"/>
</dbReference>
<dbReference type="Proteomes" id="UP001057498">
    <property type="component" value="Chromosome"/>
</dbReference>
<keyword evidence="10" id="KW-0670">Pyruvate</keyword>
<sequence>MHGLHLSAELHGCPSGTAELPLLTDPTALQALCEQATTTAGLTVVGQLFHRFSPAPGQSQTGVTGMLLLAESHLAVHTWPELSVVTLDVYVCNRGQDCSAAAKAVMDALIATFQPERVERRSWARSAVAASTPAV</sequence>
<reference evidence="11" key="1">
    <citation type="submission" date="2022-04" db="EMBL/GenBank/DDBJ databases">
        <title>Whole genome sequence of Sphaerotilus sp. FB-5.</title>
        <authorList>
            <person name="Takeda M."/>
            <person name="Narihara S."/>
            <person name="Akimoto M."/>
            <person name="Akimoto R."/>
            <person name="Nishiyashiki S."/>
            <person name="Murakami T."/>
        </authorList>
    </citation>
    <scope>NUCLEOTIDE SEQUENCE</scope>
    <source>
        <strain evidence="11">FB-5</strain>
    </source>
</reference>
<evidence type="ECO:0000256" key="6">
    <source>
        <dbReference type="ARBA" id="ARBA00023115"/>
    </source>
</evidence>
<evidence type="ECO:0000256" key="10">
    <source>
        <dbReference type="ARBA" id="ARBA00023317"/>
    </source>
</evidence>
<dbReference type="InterPro" id="IPR016067">
    <property type="entry name" value="S-AdoMet_deCO2ase_core"/>
</dbReference>
<keyword evidence="12" id="KW-1185">Reference proteome</keyword>
<keyword evidence="8" id="KW-0456">Lyase</keyword>
<keyword evidence="2" id="KW-0949">S-adenosyl-L-methionine</keyword>
<dbReference type="EMBL" id="AP025730">
    <property type="protein sequence ID" value="BDI03545.1"/>
    <property type="molecule type" value="Genomic_DNA"/>
</dbReference>
<evidence type="ECO:0000313" key="12">
    <source>
        <dbReference type="Proteomes" id="UP001057498"/>
    </source>
</evidence>
<dbReference type="PANTHER" id="PTHR33866:SF2">
    <property type="entry name" value="S-ADENOSYLMETHIONINE DECARBOXYLASE PROENZYME"/>
    <property type="match status" value="1"/>
</dbReference>
<evidence type="ECO:0000256" key="5">
    <source>
        <dbReference type="ARBA" id="ARBA00023066"/>
    </source>
</evidence>
<proteinExistence type="predicted"/>
<dbReference type="Pfam" id="PF02675">
    <property type="entry name" value="AdoMet_dc"/>
    <property type="match status" value="1"/>
</dbReference>
<organism evidence="11 12">
    <name type="scientific">Sphaerotilus microaerophilus</name>
    <dbReference type="NCBI Taxonomy" id="2914710"/>
    <lineage>
        <taxon>Bacteria</taxon>
        <taxon>Pseudomonadati</taxon>
        <taxon>Pseudomonadota</taxon>
        <taxon>Betaproteobacteria</taxon>
        <taxon>Burkholderiales</taxon>
        <taxon>Sphaerotilaceae</taxon>
        <taxon>Sphaerotilus</taxon>
    </lineage>
</organism>